<organism evidence="2 3">
    <name type="scientific">Neolewinella litorea</name>
    <dbReference type="NCBI Taxonomy" id="2562452"/>
    <lineage>
        <taxon>Bacteria</taxon>
        <taxon>Pseudomonadati</taxon>
        <taxon>Bacteroidota</taxon>
        <taxon>Saprospiria</taxon>
        <taxon>Saprospirales</taxon>
        <taxon>Lewinellaceae</taxon>
        <taxon>Neolewinella</taxon>
    </lineage>
</organism>
<name>A0A4S4NM95_9BACT</name>
<evidence type="ECO:0000313" key="2">
    <source>
        <dbReference type="EMBL" id="THH41039.1"/>
    </source>
</evidence>
<dbReference type="AlphaFoldDB" id="A0A4S4NM95"/>
<keyword evidence="3" id="KW-1185">Reference proteome</keyword>
<dbReference type="Proteomes" id="UP000308528">
    <property type="component" value="Unassembled WGS sequence"/>
</dbReference>
<sequence>MSLYGLLPPLLFSLVFLVPTWWLYRNQRKGLALIPAFTALLLSVSTLSIYRQETEHIQARYDLSLLLSELNRGDLYSTGDLREVEETLFLFSTGSQALYRGLDYAPEKRDSILSTLKRLADWSVRYRNLPQWGTGSDWDREVFFLAHAGAVLGHYQLASNDETYAPYFQRIGRYLAGRLIRGHYKHLISRPDESLLRPADNAAAIYALSLYDAYYGETYAVKARQQWTDYIDKELHFAESRLPCAAFTETNRCSIEPSAAATGLYICYRAAAAPAEVKDDIPYREWLHYFKRFSGNPFSLSVRPNMRDGEVARLCNAGLAPLECGQFEDAIGLWAAAEYGGGYTYFRLFAGAVFHRWFGEPADLSDMRPARRVRMLTEVALRTVGEGI</sequence>
<evidence type="ECO:0000256" key="1">
    <source>
        <dbReference type="SAM" id="Phobius"/>
    </source>
</evidence>
<keyword evidence="1" id="KW-0812">Transmembrane</keyword>
<dbReference type="RefSeq" id="WP_136455865.1">
    <property type="nucleotide sequence ID" value="NZ_SRSF01000001.1"/>
</dbReference>
<reference evidence="2 3" key="1">
    <citation type="submission" date="2019-04" db="EMBL/GenBank/DDBJ databases">
        <title>Lewinella litorea sp. nov., isolated from a marine sand.</title>
        <authorList>
            <person name="Yoon J.-H."/>
        </authorList>
    </citation>
    <scope>NUCLEOTIDE SEQUENCE [LARGE SCALE GENOMIC DNA]</scope>
    <source>
        <strain evidence="2 3">HSMS-39</strain>
    </source>
</reference>
<comment type="caution">
    <text evidence="2">The sequence shown here is derived from an EMBL/GenBank/DDBJ whole genome shotgun (WGS) entry which is preliminary data.</text>
</comment>
<proteinExistence type="predicted"/>
<feature type="transmembrane region" description="Helical" evidence="1">
    <location>
        <begin position="6"/>
        <end position="24"/>
    </location>
</feature>
<keyword evidence="1" id="KW-1133">Transmembrane helix</keyword>
<dbReference type="OrthoDB" id="1489680at2"/>
<accession>A0A4S4NM95</accession>
<gene>
    <name evidence="2" type="ORF">E4021_00130</name>
</gene>
<keyword evidence="1" id="KW-0472">Membrane</keyword>
<feature type="transmembrane region" description="Helical" evidence="1">
    <location>
        <begin position="31"/>
        <end position="50"/>
    </location>
</feature>
<protein>
    <submittedName>
        <fullName evidence="2">Uncharacterized protein</fullName>
    </submittedName>
</protein>
<evidence type="ECO:0000313" key="3">
    <source>
        <dbReference type="Proteomes" id="UP000308528"/>
    </source>
</evidence>
<dbReference type="EMBL" id="SRSF01000001">
    <property type="protein sequence ID" value="THH41039.1"/>
    <property type="molecule type" value="Genomic_DNA"/>
</dbReference>